<sequence>MYQYSELIKLSTSYAQRMNKLSRRIFGEIVRDTSASSMKVVRLMAQQPDNKNPEKMVCYYPRHVETGLLMMKLREYGLFRDEHQDFKDEMKRLRELRGKYKYSPAIDGWPEGFVRKKKQKKSEA</sequence>
<evidence type="ECO:0000256" key="7">
    <source>
        <dbReference type="SAM" id="MobiDB-lite"/>
    </source>
</evidence>
<keyword evidence="3" id="KW-0689">Ribosomal protein</keyword>
<dbReference type="GO" id="GO:0005739">
    <property type="term" value="C:mitochondrion"/>
    <property type="evidence" value="ECO:0007669"/>
    <property type="project" value="UniProtKB-SubCell"/>
</dbReference>
<dbReference type="GO" id="GO:1990904">
    <property type="term" value="C:ribonucleoprotein complex"/>
    <property type="evidence" value="ECO:0007669"/>
    <property type="project" value="UniProtKB-KW"/>
</dbReference>
<name>A0A1B6EVV0_9HEMI</name>
<evidence type="ECO:0000256" key="6">
    <source>
        <dbReference type="ARBA" id="ARBA00035132"/>
    </source>
</evidence>
<dbReference type="Pfam" id="PF08293">
    <property type="entry name" value="MRP-S33"/>
    <property type="match status" value="1"/>
</dbReference>
<gene>
    <name evidence="8" type="ORF">g.16599</name>
</gene>
<organism evidence="8">
    <name type="scientific">Cuerna arida</name>
    <dbReference type="NCBI Taxonomy" id="1464854"/>
    <lineage>
        <taxon>Eukaryota</taxon>
        <taxon>Metazoa</taxon>
        <taxon>Ecdysozoa</taxon>
        <taxon>Arthropoda</taxon>
        <taxon>Hexapoda</taxon>
        <taxon>Insecta</taxon>
        <taxon>Pterygota</taxon>
        <taxon>Neoptera</taxon>
        <taxon>Paraneoptera</taxon>
        <taxon>Hemiptera</taxon>
        <taxon>Auchenorrhyncha</taxon>
        <taxon>Membracoidea</taxon>
        <taxon>Cicadellidae</taxon>
        <taxon>Cicadellinae</taxon>
        <taxon>Proconiini</taxon>
        <taxon>Cuerna</taxon>
    </lineage>
</organism>
<evidence type="ECO:0000256" key="3">
    <source>
        <dbReference type="ARBA" id="ARBA00022980"/>
    </source>
</evidence>
<keyword evidence="4" id="KW-0496">Mitochondrion</keyword>
<comment type="similarity">
    <text evidence="2">Belongs to the mitochondrion-specific ribosomal protein mS33 family.</text>
</comment>
<feature type="region of interest" description="Disordered" evidence="7">
    <location>
        <begin position="104"/>
        <end position="124"/>
    </location>
</feature>
<dbReference type="EMBL" id="GECZ01027653">
    <property type="protein sequence ID" value="JAS42116.1"/>
    <property type="molecule type" value="Transcribed_RNA"/>
</dbReference>
<comment type="subcellular location">
    <subcellularLocation>
        <location evidence="1">Mitochondrion</location>
    </subcellularLocation>
</comment>
<keyword evidence="5" id="KW-0687">Ribonucleoprotein</keyword>
<evidence type="ECO:0000256" key="1">
    <source>
        <dbReference type="ARBA" id="ARBA00004173"/>
    </source>
</evidence>
<evidence type="ECO:0000313" key="8">
    <source>
        <dbReference type="EMBL" id="JAS42116.1"/>
    </source>
</evidence>
<protein>
    <recommendedName>
        <fullName evidence="6">Small ribosomal subunit protein mS33</fullName>
    </recommendedName>
</protein>
<reference evidence="8" key="1">
    <citation type="submission" date="2015-11" db="EMBL/GenBank/DDBJ databases">
        <title>De novo transcriptome assembly of four potential Pierce s Disease insect vectors from Arizona vineyards.</title>
        <authorList>
            <person name="Tassone E.E."/>
        </authorList>
    </citation>
    <scope>NUCLEOTIDE SEQUENCE</scope>
</reference>
<proteinExistence type="inferred from homology"/>
<dbReference type="PANTHER" id="PTHR13362">
    <property type="entry name" value="MITOCHONDRIAL RIBOSOMAL PROTEIN S33"/>
    <property type="match status" value="1"/>
</dbReference>
<dbReference type="GO" id="GO:0005840">
    <property type="term" value="C:ribosome"/>
    <property type="evidence" value="ECO:0007669"/>
    <property type="project" value="UniProtKB-KW"/>
</dbReference>
<evidence type="ECO:0000256" key="4">
    <source>
        <dbReference type="ARBA" id="ARBA00023128"/>
    </source>
</evidence>
<dbReference type="PANTHER" id="PTHR13362:SF2">
    <property type="entry name" value="SMALL RIBOSOMAL SUBUNIT PROTEIN MS33"/>
    <property type="match status" value="1"/>
</dbReference>
<accession>A0A1B6EVV0</accession>
<evidence type="ECO:0000256" key="5">
    <source>
        <dbReference type="ARBA" id="ARBA00023274"/>
    </source>
</evidence>
<evidence type="ECO:0000256" key="2">
    <source>
        <dbReference type="ARBA" id="ARBA00008970"/>
    </source>
</evidence>
<dbReference type="InterPro" id="IPR013219">
    <property type="entry name" value="Ribosomal_mS33"/>
</dbReference>
<feature type="compositionally biased region" description="Basic residues" evidence="7">
    <location>
        <begin position="115"/>
        <end position="124"/>
    </location>
</feature>
<dbReference type="AlphaFoldDB" id="A0A1B6EVV0"/>